<evidence type="ECO:0000256" key="2">
    <source>
        <dbReference type="ARBA" id="ARBA00022525"/>
    </source>
</evidence>
<dbReference type="GO" id="GO:0005576">
    <property type="term" value="C:extracellular region"/>
    <property type="evidence" value="ECO:0007669"/>
    <property type="project" value="UniProtKB-SubCell"/>
</dbReference>
<dbReference type="PANTHER" id="PTHR12338">
    <property type="entry name" value="AUTOTRANSPORTER"/>
    <property type="match status" value="1"/>
</dbReference>
<evidence type="ECO:0000313" key="5">
    <source>
        <dbReference type="EMBL" id="VAW58203.1"/>
    </source>
</evidence>
<comment type="subcellular location">
    <subcellularLocation>
        <location evidence="1">Secreted</location>
    </subcellularLocation>
</comment>
<gene>
    <name evidence="5" type="ORF">MNBD_GAMMA11-1365</name>
</gene>
<dbReference type="PANTHER" id="PTHR12338:SF8">
    <property type="entry name" value="HEME_HEMOPEXIN-BINDING PROTEIN"/>
    <property type="match status" value="1"/>
</dbReference>
<dbReference type="SUPFAM" id="SSF51126">
    <property type="entry name" value="Pectin lyase-like"/>
    <property type="match status" value="1"/>
</dbReference>
<protein>
    <submittedName>
        <fullName evidence="5">Alkaline phosphatase</fullName>
        <ecNumber evidence="5">3.1.3.1</ecNumber>
    </submittedName>
</protein>
<dbReference type="SUPFAM" id="SSF51120">
    <property type="entry name" value="beta-Roll"/>
    <property type="match status" value="1"/>
</dbReference>
<evidence type="ECO:0000256" key="1">
    <source>
        <dbReference type="ARBA" id="ARBA00004613"/>
    </source>
</evidence>
<proteinExistence type="predicted"/>
<name>A0A3B0X114_9ZZZZ</name>
<keyword evidence="3" id="KW-0732">Signal</keyword>
<dbReference type="PRINTS" id="PR00313">
    <property type="entry name" value="CABNDNGRPT"/>
</dbReference>
<feature type="non-terminal residue" evidence="5">
    <location>
        <position position="2429"/>
    </location>
</feature>
<feature type="domain" description="Filamentous haemagglutinin FhaB/tRNA nuclease CdiA-like TPS" evidence="4">
    <location>
        <begin position="57"/>
        <end position="169"/>
    </location>
</feature>
<dbReference type="SMART" id="SM00912">
    <property type="entry name" value="Haemagg_act"/>
    <property type="match status" value="1"/>
</dbReference>
<dbReference type="InterPro" id="IPR011049">
    <property type="entry name" value="Serralysin-like_metalloprot_C"/>
</dbReference>
<evidence type="ECO:0000259" key="4">
    <source>
        <dbReference type="SMART" id="SM00912"/>
    </source>
</evidence>
<dbReference type="Gene3D" id="2.160.20.10">
    <property type="entry name" value="Single-stranded right-handed beta-helix, Pectin lyase-like"/>
    <property type="match status" value="2"/>
</dbReference>
<organism evidence="5">
    <name type="scientific">hydrothermal vent metagenome</name>
    <dbReference type="NCBI Taxonomy" id="652676"/>
    <lineage>
        <taxon>unclassified sequences</taxon>
        <taxon>metagenomes</taxon>
        <taxon>ecological metagenomes</taxon>
    </lineage>
</organism>
<dbReference type="EC" id="3.1.3.1" evidence="5"/>
<dbReference type="InterPro" id="IPR008638">
    <property type="entry name" value="FhaB/CdiA-like_TPS"/>
</dbReference>
<keyword evidence="2" id="KW-0964">Secreted</keyword>
<dbReference type="InterPro" id="IPR011050">
    <property type="entry name" value="Pectin_lyase_fold/virulence"/>
</dbReference>
<reference evidence="5" key="1">
    <citation type="submission" date="2018-06" db="EMBL/GenBank/DDBJ databases">
        <authorList>
            <person name="Zhirakovskaya E."/>
        </authorList>
    </citation>
    <scope>NUCLEOTIDE SEQUENCE</scope>
</reference>
<dbReference type="GO" id="GO:0004035">
    <property type="term" value="F:alkaline phosphatase activity"/>
    <property type="evidence" value="ECO:0007669"/>
    <property type="project" value="UniProtKB-EC"/>
</dbReference>
<keyword evidence="5" id="KW-0378">Hydrolase</keyword>
<dbReference type="InterPro" id="IPR050909">
    <property type="entry name" value="Bact_Autotransporter_VF"/>
</dbReference>
<dbReference type="NCBIfam" id="TIGR01901">
    <property type="entry name" value="adhes_NPXG"/>
    <property type="match status" value="1"/>
</dbReference>
<sequence length="2429" mass="243636">MAVRKISESAKVYKKINLQSPDKLSSGRLHSGKLHLGLSGYAQLLLYSFLFSYPSFSCAGPAGGNIVGGVGHIHASGLTTNIHQNSAALAINWDSYNLSASEVVNYLQPDASSIALNRITGNSGSQILGQINANGQVVLVNPNGVFFGATASVNVGGLIASGLDIKPIDFMNGDYVFRSIDGTRGAVINGGILNASLGGSIALIGQQVTNEGLISANLGAVNLAAGKEAILTFDSEGLMGVKITRAVLQDELGVDPAILNRGEITAQSGRVLLTASQSQDIFSQAVNSNGIEQATSVVVNADGSFTLGGGADVVNTGTVDVSVDASATGGDGGQIVVLGENITSSGILKADSATGNGGDIELHATQTTLLTENSSTSARSENNGQGGGIKVLGNKVGLFDQSTVDASGANGGGEVLIGGDFQGKNTAIRNAQRTAVSLETTIFADALDSGNGGKVILWADDTSLFKGSIYTRGGSLAGNGGFIEVSGKRQLGFFGNTDRSAVNGLYGTLLLDPNNIDIVALAPGTGDGFLDDGQFLLAEGGTNADFTIAASTIVSELDGGDVSLQANGDIFLSTTIDARGNTNAFGLTLTANVQIDLDNGSDIFTKSGGFITLDGNVRLNGGGKNNTLSTGIDGGDITFNNNITSSDDHNSLVLIAGTGTVDLKGDYGTSGNEIGGFFINSAGIVNLNNVFTGGGHTVPDNPNGVAGEVNIIANTINLAGDITTNNSTHGANITREAGDVTLDGDVVLNGDVQIDSSDDTSGFILITGNVIADTNADIRTLELISGSNNTTVSGDIGAGTDNALQSFTITRAKDVAVKAITTQDGGVSIDANQITVGGIDTTGGATPGAVSITATELTGPSVAPSITLNGDINGGANPAQLSLVSTTTGSVTINYVGGDFTGQVNVTGSAGADTIKAAARLNTWEINAADAGDLNATLRFINFETLAGGTLNDDFNFSGAGTAGTVTGGGGANTVKGKDGIDNAWQLTGANAGNVADATNAANPVVYLTSFSDIQTLTGGALTDTLIGLNNDNTWNVAGASAAGSVQDTSNGSGNIAFINMENLLGGNLVDLFNLQLTASVSGVNGGGGADTFNVTDTAINVAIDGGDAISADTLVASARNNTWTVDGSGAQTVTDTDGAAGTVTFDNIENLTGGSLNDDFNFSATGSAAVVAGGGGAINTIKGKDISTGWVSGGANAGRVDDITLPAAPVAYVSFFSDIQVLAGGTGADTLTGRTVNSTWRIDNVNAGNVAQSIASPTDTLAFSGMENLTGNAGADDAFVFSGAGALLGVIEGGTGGADSITLNTVDGALNTWAITGPESGRLVGVINTGDATNALDGFSGIEGVRGSDDADTFVIENASFLGNINGGNDDNVIIDPNDTVDFSGLGTAPLSVQLGSQGFTNIEVLGGNNVSSTLIGAAANTWDITGVNAGTINNTLRFTGFNNLTGGSGTDTFNIQDNGTGRGDITGLIDGAGGTNTLNIFTPANLSGTGSGAAAIVQLDGVAGAAANANNVLDVINISQITANGAFNNEIRAGIAGTNNWRVDGDRTGTVNTNTRFTNFATLTGADGRVDNFTIAATALSAMTLNGGSSANVGEFDTLQGANLDGIWTVSGEDIGTVTDNPVVPGVALSFNGIETLRGGTGADDFVLAGGTLRGTVDGGAGADSLRGNTGTNNWDITALNEGSVEGVDTANSTAAYGFTGIESLTGNSGTDNFVLTGGTLDGTIDGGAGNDTLTGGAGTSNWDITALNEGNVEGIDNLASNAAYDFSGIESLTGNVGTDNFVLNGGTLSGTINGGAGEDSLTGGDVVNTWTINDVNQGDVTGVDIANANGAYDFIDIENISGGILDDAFSFESIGVISGVVDGGAESRNINGDLIAQGDTLDMSGVAVVDLVVGATPLSAVGMNIVSIEEVTGNGANSKLTGEAVTVGNTLNSWVIFDSNGGAVVNDGTVENENGLLAFFNFSALQGSDRDDLFAQRVPGALSMSIDGGTQQVADQLDFSQQSGAVVVDLNASVATSITDIEGVKGNDTNSTLIARDGRTNAWIIDGNNDGSVNLGVVNESMIFTDFNILVGGNGVDNFIVQNNGSTGNQTAPEADPVSGIRGGAGADTLTALFTNATETNSVIRFDGGNGDDQVRIGLNGNQNGAFTLNSATPNGGSGDDTLTLQGTGVNYIETYTPDVGGFDQLVYANGASAYTVNYANINNGTVNDNVSAESLGINGSASANAADTIVLNTADFQVNTNTRVNYANKRNLLVDGLGGADIININSALNFAGGRVELTAQSIVNAAGNGFEIMADDLLLDTSTSIGSGTAVIGDAGNALRTNVVNLSLVGVDGSAYIGERSALNINELSNNNGTLNISAGGTVSSTVDLQSAANIDINAGGGDVLLSSVNNLFSGELSFSGNVVTLNNTVVTRLNNITATTFNA</sequence>
<evidence type="ECO:0000256" key="3">
    <source>
        <dbReference type="ARBA" id="ARBA00022729"/>
    </source>
</evidence>
<dbReference type="EMBL" id="UOFG01000026">
    <property type="protein sequence ID" value="VAW58203.1"/>
    <property type="molecule type" value="Genomic_DNA"/>
</dbReference>
<accession>A0A3B0X114</accession>
<dbReference type="InterPro" id="IPR012334">
    <property type="entry name" value="Pectin_lyas_fold"/>
</dbReference>